<name>A0A7S7NLF5_PALFE</name>
<dbReference type="Pfam" id="PF09335">
    <property type="entry name" value="VTT_dom"/>
    <property type="match status" value="1"/>
</dbReference>
<feature type="transmembrane region" description="Helical" evidence="7">
    <location>
        <begin position="71"/>
        <end position="92"/>
    </location>
</feature>
<organism evidence="9 10">
    <name type="scientific">Paludibaculum fermentans</name>
    <dbReference type="NCBI Taxonomy" id="1473598"/>
    <lineage>
        <taxon>Bacteria</taxon>
        <taxon>Pseudomonadati</taxon>
        <taxon>Acidobacteriota</taxon>
        <taxon>Terriglobia</taxon>
        <taxon>Bryobacterales</taxon>
        <taxon>Bryobacteraceae</taxon>
        <taxon>Paludibaculum</taxon>
    </lineage>
</organism>
<reference evidence="9 10" key="1">
    <citation type="submission" date="2020-10" db="EMBL/GenBank/DDBJ databases">
        <title>Complete genome sequence of Paludibaculum fermentans P105T, a facultatively anaerobic acidobacterium capable of dissimilatory Fe(III) reduction.</title>
        <authorList>
            <person name="Dedysh S.N."/>
            <person name="Beletsky A.V."/>
            <person name="Kulichevskaya I.S."/>
            <person name="Mardanov A.V."/>
            <person name="Ravin N.V."/>
        </authorList>
    </citation>
    <scope>NUCLEOTIDE SEQUENCE [LARGE SCALE GENOMIC DNA]</scope>
    <source>
        <strain evidence="9 10">P105</strain>
    </source>
</reference>
<sequence length="217" mass="23901">MLRELIDFVLALKDPDALIRLLTTVFTGWWSYAMLFGIVFAETGLLVGFFLPGDSLLFTVGVVAGAGQLDLAGIIITLIVAALLGNSCGYFLGRFIGVRLFANPNSKIFRREHLDRTHAFYEKHGGKTIIYAQFVPIIRTFAAFVAGVAGMGLPRFLSFNVFGSVGWVISMTLLGYKLGSFPIIRAHFEKVVVLIVLVSVLPVIFQVLRSRRTPETV</sequence>
<evidence type="ECO:0000256" key="3">
    <source>
        <dbReference type="ARBA" id="ARBA00022475"/>
    </source>
</evidence>
<dbReference type="InterPro" id="IPR032818">
    <property type="entry name" value="DedA-like"/>
</dbReference>
<evidence type="ECO:0000256" key="2">
    <source>
        <dbReference type="ARBA" id="ARBA00010792"/>
    </source>
</evidence>
<proteinExistence type="inferred from homology"/>
<keyword evidence="6 7" id="KW-0472">Membrane</keyword>
<comment type="similarity">
    <text evidence="2 7">Belongs to the DedA family.</text>
</comment>
<feature type="domain" description="VTT" evidence="8">
    <location>
        <begin position="51"/>
        <end position="176"/>
    </location>
</feature>
<dbReference type="InterPro" id="IPR032816">
    <property type="entry name" value="VTT_dom"/>
</dbReference>
<evidence type="ECO:0000256" key="7">
    <source>
        <dbReference type="RuleBase" id="RU367016"/>
    </source>
</evidence>
<keyword evidence="10" id="KW-1185">Reference proteome</keyword>
<comment type="subcellular location">
    <subcellularLocation>
        <location evidence="1 7">Cell membrane</location>
        <topology evidence="1 7">Multi-pass membrane protein</topology>
    </subcellularLocation>
</comment>
<keyword evidence="5 7" id="KW-1133">Transmembrane helix</keyword>
<protein>
    <submittedName>
        <fullName evidence="9">VTT domain-containing protein</fullName>
    </submittedName>
</protein>
<dbReference type="KEGG" id="pfer:IRI77_23160"/>
<evidence type="ECO:0000313" key="10">
    <source>
        <dbReference type="Proteomes" id="UP000593892"/>
    </source>
</evidence>
<feature type="transmembrane region" description="Helical" evidence="7">
    <location>
        <begin position="29"/>
        <end position="51"/>
    </location>
</feature>
<evidence type="ECO:0000256" key="4">
    <source>
        <dbReference type="ARBA" id="ARBA00022692"/>
    </source>
</evidence>
<feature type="transmembrane region" description="Helical" evidence="7">
    <location>
        <begin position="191"/>
        <end position="208"/>
    </location>
</feature>
<dbReference type="RefSeq" id="WP_194447380.1">
    <property type="nucleotide sequence ID" value="NZ_CP063849.1"/>
</dbReference>
<keyword evidence="3 7" id="KW-1003">Cell membrane</keyword>
<dbReference type="PANTHER" id="PTHR30353:SF0">
    <property type="entry name" value="TRANSMEMBRANE PROTEIN"/>
    <property type="match status" value="1"/>
</dbReference>
<dbReference type="PANTHER" id="PTHR30353">
    <property type="entry name" value="INNER MEMBRANE PROTEIN DEDA-RELATED"/>
    <property type="match status" value="1"/>
</dbReference>
<dbReference type="EMBL" id="CP063849">
    <property type="protein sequence ID" value="QOY85710.1"/>
    <property type="molecule type" value="Genomic_DNA"/>
</dbReference>
<feature type="transmembrane region" description="Helical" evidence="7">
    <location>
        <begin position="159"/>
        <end position="179"/>
    </location>
</feature>
<evidence type="ECO:0000256" key="6">
    <source>
        <dbReference type="ARBA" id="ARBA00023136"/>
    </source>
</evidence>
<feature type="transmembrane region" description="Helical" evidence="7">
    <location>
        <begin position="129"/>
        <end position="153"/>
    </location>
</feature>
<accession>A0A7S7NLF5</accession>
<dbReference type="GO" id="GO:0005886">
    <property type="term" value="C:plasma membrane"/>
    <property type="evidence" value="ECO:0007669"/>
    <property type="project" value="UniProtKB-SubCell"/>
</dbReference>
<gene>
    <name evidence="9" type="ORF">IRI77_23160</name>
</gene>
<evidence type="ECO:0000313" key="9">
    <source>
        <dbReference type="EMBL" id="QOY85710.1"/>
    </source>
</evidence>
<evidence type="ECO:0000259" key="8">
    <source>
        <dbReference type="Pfam" id="PF09335"/>
    </source>
</evidence>
<dbReference type="AlphaFoldDB" id="A0A7S7NLF5"/>
<keyword evidence="4 7" id="KW-0812">Transmembrane</keyword>
<evidence type="ECO:0000256" key="5">
    <source>
        <dbReference type="ARBA" id="ARBA00022989"/>
    </source>
</evidence>
<dbReference type="Proteomes" id="UP000593892">
    <property type="component" value="Chromosome"/>
</dbReference>
<evidence type="ECO:0000256" key="1">
    <source>
        <dbReference type="ARBA" id="ARBA00004651"/>
    </source>
</evidence>